<name>A0A9P6HMU9_9AGAM</name>
<evidence type="ECO:0000256" key="1">
    <source>
        <dbReference type="ARBA" id="ARBA00022737"/>
    </source>
</evidence>
<dbReference type="AlphaFoldDB" id="A0A9P6HMU9"/>
<organism evidence="2 3">
    <name type="scientific">Thelephora terrestris</name>
    <dbReference type="NCBI Taxonomy" id="56493"/>
    <lineage>
        <taxon>Eukaryota</taxon>
        <taxon>Fungi</taxon>
        <taxon>Dikarya</taxon>
        <taxon>Basidiomycota</taxon>
        <taxon>Agaricomycotina</taxon>
        <taxon>Agaricomycetes</taxon>
        <taxon>Thelephorales</taxon>
        <taxon>Thelephoraceae</taxon>
        <taxon>Thelephora</taxon>
    </lineage>
</organism>
<dbReference type="PANTHER" id="PTHR47447">
    <property type="entry name" value="OS03G0856100 PROTEIN"/>
    <property type="match status" value="1"/>
</dbReference>
<dbReference type="InterPro" id="IPR011990">
    <property type="entry name" value="TPR-like_helical_dom_sf"/>
</dbReference>
<reference evidence="2" key="1">
    <citation type="journal article" date="2020" name="Nat. Commun.">
        <title>Large-scale genome sequencing of mycorrhizal fungi provides insights into the early evolution of symbiotic traits.</title>
        <authorList>
            <person name="Miyauchi S."/>
            <person name="Kiss E."/>
            <person name="Kuo A."/>
            <person name="Drula E."/>
            <person name="Kohler A."/>
            <person name="Sanchez-Garcia M."/>
            <person name="Morin E."/>
            <person name="Andreopoulos B."/>
            <person name="Barry K.W."/>
            <person name="Bonito G."/>
            <person name="Buee M."/>
            <person name="Carver A."/>
            <person name="Chen C."/>
            <person name="Cichocki N."/>
            <person name="Clum A."/>
            <person name="Culley D."/>
            <person name="Crous P.W."/>
            <person name="Fauchery L."/>
            <person name="Girlanda M."/>
            <person name="Hayes R.D."/>
            <person name="Keri Z."/>
            <person name="LaButti K."/>
            <person name="Lipzen A."/>
            <person name="Lombard V."/>
            <person name="Magnuson J."/>
            <person name="Maillard F."/>
            <person name="Murat C."/>
            <person name="Nolan M."/>
            <person name="Ohm R.A."/>
            <person name="Pangilinan J."/>
            <person name="Pereira M.F."/>
            <person name="Perotto S."/>
            <person name="Peter M."/>
            <person name="Pfister S."/>
            <person name="Riley R."/>
            <person name="Sitrit Y."/>
            <person name="Stielow J.B."/>
            <person name="Szollosi G."/>
            <person name="Zifcakova L."/>
            <person name="Stursova M."/>
            <person name="Spatafora J.W."/>
            <person name="Tedersoo L."/>
            <person name="Vaario L.M."/>
            <person name="Yamada A."/>
            <person name="Yan M."/>
            <person name="Wang P."/>
            <person name="Xu J."/>
            <person name="Bruns T."/>
            <person name="Baldrian P."/>
            <person name="Vilgalys R."/>
            <person name="Dunand C."/>
            <person name="Henrissat B."/>
            <person name="Grigoriev I.V."/>
            <person name="Hibbett D."/>
            <person name="Nagy L.G."/>
            <person name="Martin F.M."/>
        </authorList>
    </citation>
    <scope>NUCLEOTIDE SEQUENCE</scope>
    <source>
        <strain evidence="2">UH-Tt-Lm1</strain>
    </source>
</reference>
<keyword evidence="1" id="KW-0677">Repeat</keyword>
<evidence type="ECO:0000313" key="2">
    <source>
        <dbReference type="EMBL" id="KAF9790644.1"/>
    </source>
</evidence>
<protein>
    <recommendedName>
        <fullName evidence="4">Pentacotripeptide-repeat region of PRORP domain-containing protein</fullName>
    </recommendedName>
</protein>
<accession>A0A9P6HMU9</accession>
<reference evidence="2" key="2">
    <citation type="submission" date="2020-11" db="EMBL/GenBank/DDBJ databases">
        <authorList>
            <consortium name="DOE Joint Genome Institute"/>
            <person name="Kuo A."/>
            <person name="Miyauchi S."/>
            <person name="Kiss E."/>
            <person name="Drula E."/>
            <person name="Kohler A."/>
            <person name="Sanchez-Garcia M."/>
            <person name="Andreopoulos B."/>
            <person name="Barry K.W."/>
            <person name="Bonito G."/>
            <person name="Buee M."/>
            <person name="Carver A."/>
            <person name="Chen C."/>
            <person name="Cichocki N."/>
            <person name="Clum A."/>
            <person name="Culley D."/>
            <person name="Crous P.W."/>
            <person name="Fauchery L."/>
            <person name="Girlanda M."/>
            <person name="Hayes R."/>
            <person name="Keri Z."/>
            <person name="Labutti K."/>
            <person name="Lipzen A."/>
            <person name="Lombard V."/>
            <person name="Magnuson J."/>
            <person name="Maillard F."/>
            <person name="Morin E."/>
            <person name="Murat C."/>
            <person name="Nolan M."/>
            <person name="Ohm R."/>
            <person name="Pangilinan J."/>
            <person name="Pereira M."/>
            <person name="Perotto S."/>
            <person name="Peter M."/>
            <person name="Riley R."/>
            <person name="Sitrit Y."/>
            <person name="Stielow B."/>
            <person name="Szollosi G."/>
            <person name="Zifcakova L."/>
            <person name="Stursova M."/>
            <person name="Spatafora J.W."/>
            <person name="Tedersoo L."/>
            <person name="Vaario L.-M."/>
            <person name="Yamada A."/>
            <person name="Yan M."/>
            <person name="Wang P."/>
            <person name="Xu J."/>
            <person name="Bruns T."/>
            <person name="Baldrian P."/>
            <person name="Vilgalys R."/>
            <person name="Henrissat B."/>
            <person name="Grigoriev I.V."/>
            <person name="Hibbett D."/>
            <person name="Nagy L.G."/>
            <person name="Martin F.M."/>
        </authorList>
    </citation>
    <scope>NUCLEOTIDE SEQUENCE</scope>
    <source>
        <strain evidence="2">UH-Tt-Lm1</strain>
    </source>
</reference>
<keyword evidence="3" id="KW-1185">Reference proteome</keyword>
<dbReference type="PANTHER" id="PTHR47447:SF17">
    <property type="entry name" value="OS12G0638900 PROTEIN"/>
    <property type="match status" value="1"/>
</dbReference>
<evidence type="ECO:0008006" key="4">
    <source>
        <dbReference type="Google" id="ProtNLM"/>
    </source>
</evidence>
<gene>
    <name evidence="2" type="ORF">BJ322DRAFT_1216363</name>
</gene>
<dbReference type="Gene3D" id="1.25.40.10">
    <property type="entry name" value="Tetratricopeptide repeat domain"/>
    <property type="match status" value="1"/>
</dbReference>
<sequence length="772" mass="86027">MLRARHLLRNGQSVARSLSTKTTANTRLLRPVWSRYEKQTNHHILELYKTTWKETGDPTWPFVIAMKTPRSTKLTNAMVRDAGLKLAPYIRWRKFLDSAGPVEIASRINETSDPTTFPSIVKVPTWALGYLLTFSVTNPSEAQAAVELVISHTLSCHSHTKSPVLLILSVHALADYKVIDPLHKIVELFLDRRRLPSQYRPFMQALSRFPPSLENNAVISTIVEKMHKDEGKIPEDVYVSLLQSNSSSVPLAQRLERLLLVTNTQITPRLDHLFFRVYTRHGATTLAAKYLPSVFQLASLSGPDGAVSFPSGPATSSGSQFKANLAGPPQLGSLSKDRPSLVPPGTKSWTSLLGFFSSSRSISADQLVELFNRVRKSHPPTTISFTVLMRALVSRKAYQRAIETWHEMLGEGHPIDIQSLSAVVEACTLAKKHWEAFYILEVVAKNKSDGGTARSTLERGVRLNPSFLATFMKSLALSGRPDIAFMVWDHAELLYGVTPDNSMLSVLLEISREVLKYETTFAGFWASLRAKRSSSHTDNPFSSSSNIPDRDEVVEGLRLRLEHGPRKKHKSTGLWGDVPAWQKATKVCYHAVLGNNPRLLRISPPATAIRSSADDIHRHPWAELIRSVGGPSPANEGFQDVDVDSPASLARLGLYPLQAYPKIHPTKTTFHNLISLLGMSGQASQIPMVLAWMKELGIIPFERTTAMALIYWAEVSLRAPLFEQFGGEGEYSKLLKWLEAWVGEGRMPGQARMTRMSKVIAKAREGRDKIRS</sequence>
<dbReference type="Proteomes" id="UP000736335">
    <property type="component" value="Unassembled WGS sequence"/>
</dbReference>
<dbReference type="EMBL" id="WIUZ02000002">
    <property type="protein sequence ID" value="KAF9790644.1"/>
    <property type="molecule type" value="Genomic_DNA"/>
</dbReference>
<proteinExistence type="predicted"/>
<dbReference type="OrthoDB" id="185373at2759"/>
<evidence type="ECO:0000313" key="3">
    <source>
        <dbReference type="Proteomes" id="UP000736335"/>
    </source>
</evidence>
<comment type="caution">
    <text evidence="2">The sequence shown here is derived from an EMBL/GenBank/DDBJ whole genome shotgun (WGS) entry which is preliminary data.</text>
</comment>